<feature type="disulfide bond" evidence="4">
    <location>
        <begin position="283"/>
        <end position="296"/>
    </location>
</feature>
<sequence length="528" mass="57938">MRDIASSSAVVLALAAVTAANPTVSSHGAAPTGATYASGFDMTTSWANLSPYRDAAGFNVSNGVPRGCELSQVHVLHRHAQRWPTPYPLDGEGMEDFGQKVVNYTKAHPHTSVGSGPLAFLSHWKYLLGEDLLTANGASTEATSGANFWNKYGRLLYRANTVNWDESLNVYPNGTARPKPVFRTTSQARILESARWWLSGFFNNIGANSSYSQYDLVIIPEVDPFNNTLASYDSCPGDMGEGDASSEIFIPKSAKDAVARLSRFLPADFNLTALDVLAMQNLCVYETTSFSGSAFCSLFTEQEWRDYEYIIDLQFYGDYGFGSPTGRAQGIGYVLELAARLQAKLIYSSDTSINYTYDNNTAQFPLNQPFYMDMSHDDIIVSVITALGLQYFNYGPDGLPANVSHAPANRTFNLNQITPFGARFMTEVWTCPQAASLSTLDPVLYTNPDFSHVKNTTDYIRFVLNGAPVPLDGIETCNGPETKTGFCAVKDFLKAVPTMKNEAMYQDACFGNYTSGHQVEDGHPERDL</sequence>
<evidence type="ECO:0000256" key="5">
    <source>
        <dbReference type="SAM" id="SignalP"/>
    </source>
</evidence>
<dbReference type="Proteomes" id="UP000283841">
    <property type="component" value="Unassembled WGS sequence"/>
</dbReference>
<dbReference type="InterPro" id="IPR016274">
    <property type="entry name" value="Histidine_acid_Pase_euk"/>
</dbReference>
<dbReference type="GO" id="GO:0003993">
    <property type="term" value="F:acid phosphatase activity"/>
    <property type="evidence" value="ECO:0007669"/>
    <property type="project" value="TreeGrafter"/>
</dbReference>
<evidence type="ECO:0000256" key="4">
    <source>
        <dbReference type="PIRSR" id="PIRSR000894-2"/>
    </source>
</evidence>
<feature type="chain" id="PRO_5019465524" evidence="5">
    <location>
        <begin position="21"/>
        <end position="528"/>
    </location>
</feature>
<evidence type="ECO:0000256" key="3">
    <source>
        <dbReference type="PIRSR" id="PIRSR000894-1"/>
    </source>
</evidence>
<keyword evidence="7" id="KW-1185">Reference proteome</keyword>
<dbReference type="FunFam" id="3.40.50.1240:FF:000045">
    <property type="entry name" value="Extracellular phytase, putative"/>
    <property type="match status" value="1"/>
</dbReference>
<reference evidence="6 7" key="1">
    <citation type="journal article" date="2018" name="Front. Microbiol.">
        <title>Genomic and genetic insights into a cosmopolitan fungus, Paecilomyces variotii (Eurotiales).</title>
        <authorList>
            <person name="Urquhart A.S."/>
            <person name="Mondo S.J."/>
            <person name="Makela M.R."/>
            <person name="Hane J.K."/>
            <person name="Wiebenga A."/>
            <person name="He G."/>
            <person name="Mihaltcheva S."/>
            <person name="Pangilinan J."/>
            <person name="Lipzen A."/>
            <person name="Barry K."/>
            <person name="de Vries R.P."/>
            <person name="Grigoriev I.V."/>
            <person name="Idnurm A."/>
        </authorList>
    </citation>
    <scope>NUCLEOTIDE SEQUENCE [LARGE SCALE GENOMIC DNA]</scope>
    <source>
        <strain evidence="6 7">CBS 101075</strain>
    </source>
</reference>
<dbReference type="InterPro" id="IPR029033">
    <property type="entry name" value="His_PPase_superfam"/>
</dbReference>
<accession>A0A443HVI1</accession>
<organism evidence="6 7">
    <name type="scientific">Byssochlamys spectabilis</name>
    <name type="common">Paecilomyces variotii</name>
    <dbReference type="NCBI Taxonomy" id="264951"/>
    <lineage>
        <taxon>Eukaryota</taxon>
        <taxon>Fungi</taxon>
        <taxon>Dikarya</taxon>
        <taxon>Ascomycota</taxon>
        <taxon>Pezizomycotina</taxon>
        <taxon>Eurotiomycetes</taxon>
        <taxon>Eurotiomycetidae</taxon>
        <taxon>Eurotiales</taxon>
        <taxon>Thermoascaceae</taxon>
        <taxon>Paecilomyces</taxon>
    </lineage>
</organism>
<evidence type="ECO:0000256" key="2">
    <source>
        <dbReference type="ARBA" id="ARBA00023180"/>
    </source>
</evidence>
<protein>
    <submittedName>
        <fullName evidence="6">Putative extracellular phytase</fullName>
    </submittedName>
</protein>
<dbReference type="PANTHER" id="PTHR20963:SF43">
    <property type="entry name" value="PUTATIVE (AFU_ORTHOLOGUE AFUA_7G01240)-RELATED"/>
    <property type="match status" value="1"/>
</dbReference>
<dbReference type="CDD" id="cd07061">
    <property type="entry name" value="HP_HAP_like"/>
    <property type="match status" value="1"/>
</dbReference>
<feature type="active site" description="Nucleophile" evidence="3">
    <location>
        <position position="79"/>
    </location>
</feature>
<feature type="disulfide bond" evidence="4">
    <location>
        <begin position="68"/>
        <end position="431"/>
    </location>
</feature>
<dbReference type="STRING" id="264951.A0A443HVI1"/>
<feature type="signal peptide" evidence="5">
    <location>
        <begin position="1"/>
        <end position="20"/>
    </location>
</feature>
<dbReference type="SUPFAM" id="SSF53254">
    <property type="entry name" value="Phosphoglycerate mutase-like"/>
    <property type="match status" value="1"/>
</dbReference>
<feature type="active site" description="Proton donor" evidence="3">
    <location>
        <position position="377"/>
    </location>
</feature>
<dbReference type="EMBL" id="RCNU01000005">
    <property type="protein sequence ID" value="RWQ95836.1"/>
    <property type="molecule type" value="Genomic_DNA"/>
</dbReference>
<dbReference type="GeneID" id="39597222"/>
<dbReference type="RefSeq" id="XP_028485481.1">
    <property type="nucleotide sequence ID" value="XM_028627945.1"/>
</dbReference>
<proteinExistence type="predicted"/>
<dbReference type="PIRSF" id="PIRSF000894">
    <property type="entry name" value="Acid_phosphatase"/>
    <property type="match status" value="1"/>
</dbReference>
<name>A0A443HVI1_BYSSP</name>
<keyword evidence="2" id="KW-0325">Glycoprotein</keyword>
<keyword evidence="4" id="KW-1015">Disulfide bond</keyword>
<evidence type="ECO:0000256" key="1">
    <source>
        <dbReference type="ARBA" id="ARBA00022801"/>
    </source>
</evidence>
<dbReference type="PANTHER" id="PTHR20963">
    <property type="entry name" value="MULTIPLE INOSITOL POLYPHOSPHATE PHOSPHATASE-RELATED"/>
    <property type="match status" value="1"/>
</dbReference>
<evidence type="ECO:0000313" key="7">
    <source>
        <dbReference type="Proteomes" id="UP000283841"/>
    </source>
</evidence>
<keyword evidence="5" id="KW-0732">Signal</keyword>
<dbReference type="AlphaFoldDB" id="A0A443HVI1"/>
<dbReference type="VEuPathDB" id="FungiDB:C8Q69DRAFT_401970"/>
<dbReference type="InterPro" id="IPR000560">
    <property type="entry name" value="His_Pase_clade-2"/>
</dbReference>
<dbReference type="Gene3D" id="3.40.50.1240">
    <property type="entry name" value="Phosphoglycerate mutase-like"/>
    <property type="match status" value="1"/>
</dbReference>
<keyword evidence="1" id="KW-0378">Hydrolase</keyword>
<comment type="caution">
    <text evidence="6">The sequence shown here is derived from an EMBL/GenBank/DDBJ whole genome shotgun (WGS) entry which is preliminary data.</text>
</comment>
<dbReference type="Pfam" id="PF00328">
    <property type="entry name" value="His_Phos_2"/>
    <property type="match status" value="1"/>
</dbReference>
<evidence type="ECO:0000313" key="6">
    <source>
        <dbReference type="EMBL" id="RWQ95836.1"/>
    </source>
</evidence>
<gene>
    <name evidence="6" type="ORF">C8Q69DRAFT_401970</name>
</gene>